<sequence>MDSDTRDFGVDLREIAKAVAVAASVRDNATRPTSEIAASNLIVVHVRVRGSMKRRNHGDDFDAAIMANNDETHKHSTTGLSPKRARLAQNTAFRPINAAAIQHRATQDSALIPQQVLSVPQQVLSVPQQRRPPVQQPTRPFPLCDAHEQSRQIHRILACPNDAYFDILSLANGTDRHWLALRRHTAGFEITLVQPTRMSQILNGPMQHKLPRVSQELSGLQRPTAVAAGHTVEGRYQSRDWKSDSQARPAQQQPVSWDEALELDPPPTVYPARSSSHIYVNCKRDLRLRPSNEVASHRGGLQERMEFQHQAKFELNSHT</sequence>
<keyword evidence="3" id="KW-1185">Reference proteome</keyword>
<reference evidence="2" key="1">
    <citation type="submission" date="2017-09" db="EMBL/GenBank/DDBJ databases">
        <title>Polyketide synthases of a Diaporthe helianthi virulent isolate.</title>
        <authorList>
            <person name="Baroncelli R."/>
        </authorList>
    </citation>
    <scope>NUCLEOTIDE SEQUENCE [LARGE SCALE GENOMIC DNA]</scope>
    <source>
        <strain evidence="2">7/96</strain>
    </source>
</reference>
<dbReference type="InParanoid" id="A0A2P5HY51"/>
<dbReference type="AlphaFoldDB" id="A0A2P5HY51"/>
<dbReference type="EMBL" id="MAVT02000521">
    <property type="protein sequence ID" value="POS75173.1"/>
    <property type="molecule type" value="Genomic_DNA"/>
</dbReference>
<proteinExistence type="predicted"/>
<accession>A0A2P5HY51</accession>
<comment type="caution">
    <text evidence="2">The sequence shown here is derived from an EMBL/GenBank/DDBJ whole genome shotgun (WGS) entry which is preliminary data.</text>
</comment>
<evidence type="ECO:0000313" key="2">
    <source>
        <dbReference type="EMBL" id="POS75173.1"/>
    </source>
</evidence>
<organism evidence="2 3">
    <name type="scientific">Diaporthe helianthi</name>
    <dbReference type="NCBI Taxonomy" id="158607"/>
    <lineage>
        <taxon>Eukaryota</taxon>
        <taxon>Fungi</taxon>
        <taxon>Dikarya</taxon>
        <taxon>Ascomycota</taxon>
        <taxon>Pezizomycotina</taxon>
        <taxon>Sordariomycetes</taxon>
        <taxon>Sordariomycetidae</taxon>
        <taxon>Diaporthales</taxon>
        <taxon>Diaporthaceae</taxon>
        <taxon>Diaporthe</taxon>
    </lineage>
</organism>
<evidence type="ECO:0000256" key="1">
    <source>
        <dbReference type="SAM" id="MobiDB-lite"/>
    </source>
</evidence>
<feature type="compositionally biased region" description="Basic and acidic residues" evidence="1">
    <location>
        <begin position="236"/>
        <end position="245"/>
    </location>
</feature>
<feature type="compositionally biased region" description="Polar residues" evidence="1">
    <location>
        <begin position="246"/>
        <end position="255"/>
    </location>
</feature>
<feature type="compositionally biased region" description="Basic and acidic residues" evidence="1">
    <location>
        <begin position="300"/>
        <end position="319"/>
    </location>
</feature>
<feature type="region of interest" description="Disordered" evidence="1">
    <location>
        <begin position="236"/>
        <end position="262"/>
    </location>
</feature>
<protein>
    <submittedName>
        <fullName evidence="2">Uncharacterized protein</fullName>
    </submittedName>
</protein>
<gene>
    <name evidence="2" type="ORF">DHEL01_v206436</name>
</gene>
<name>A0A2P5HY51_DIAHE</name>
<dbReference type="Proteomes" id="UP000094444">
    <property type="component" value="Unassembled WGS sequence"/>
</dbReference>
<evidence type="ECO:0000313" key="3">
    <source>
        <dbReference type="Proteomes" id="UP000094444"/>
    </source>
</evidence>
<feature type="region of interest" description="Disordered" evidence="1">
    <location>
        <begin position="297"/>
        <end position="319"/>
    </location>
</feature>